<dbReference type="Proteomes" id="UP000632138">
    <property type="component" value="Unassembled WGS sequence"/>
</dbReference>
<organism evidence="1 2">
    <name type="scientific">Paractinoplanes ovalisporus</name>
    <dbReference type="NCBI Taxonomy" id="2810368"/>
    <lineage>
        <taxon>Bacteria</taxon>
        <taxon>Bacillati</taxon>
        <taxon>Actinomycetota</taxon>
        <taxon>Actinomycetes</taxon>
        <taxon>Micromonosporales</taxon>
        <taxon>Micromonosporaceae</taxon>
        <taxon>Paractinoplanes</taxon>
    </lineage>
</organism>
<dbReference type="PANTHER" id="PTHR10000">
    <property type="entry name" value="PHOSPHOSERINE PHOSPHATASE"/>
    <property type="match status" value="1"/>
</dbReference>
<dbReference type="Gene3D" id="3.30.1240.10">
    <property type="match status" value="1"/>
</dbReference>
<dbReference type="InterPro" id="IPR023214">
    <property type="entry name" value="HAD_sf"/>
</dbReference>
<evidence type="ECO:0000313" key="2">
    <source>
        <dbReference type="Proteomes" id="UP000632138"/>
    </source>
</evidence>
<dbReference type="PANTHER" id="PTHR10000:SF8">
    <property type="entry name" value="HAD SUPERFAMILY HYDROLASE-LIKE, TYPE 3"/>
    <property type="match status" value="1"/>
</dbReference>
<dbReference type="EMBL" id="JAENHP010000013">
    <property type="protein sequence ID" value="MBM2620218.1"/>
    <property type="molecule type" value="Genomic_DNA"/>
</dbReference>
<evidence type="ECO:0000313" key="1">
    <source>
        <dbReference type="EMBL" id="MBM2620218.1"/>
    </source>
</evidence>
<dbReference type="SUPFAM" id="SSF56784">
    <property type="entry name" value="HAD-like"/>
    <property type="match status" value="1"/>
</dbReference>
<proteinExistence type="predicted"/>
<sequence>MTDLDGTIVLAGDVVTPATVAAAGRLRELGIPLVAATARSPAGVGRLGGFGRGFALAVGNGGSRGWDPATGRTLWEEFIEPDELQDLAGFVGSMPGAGMSAFVVDGRVMTPEHVVLRGGLPSEPWREMGLGDLWRKPAYAVDIRHPTLSSDELVAGLTAAGLSRRVTISYSADHLVDIGPLGVDKGTGVRRALDLLGLSPAEAVAFGDMPNDLPMFAACGRSVAMGNAHTTVRAAATRVTGSAAEDGFARALTGVGGLLG</sequence>
<name>A0ABS2AK43_9ACTN</name>
<accession>A0ABS2AK43</accession>
<dbReference type="Gene3D" id="3.40.50.1000">
    <property type="entry name" value="HAD superfamily/HAD-like"/>
    <property type="match status" value="1"/>
</dbReference>
<comment type="caution">
    <text evidence="1">The sequence shown here is derived from an EMBL/GenBank/DDBJ whole genome shotgun (WGS) entry which is preliminary data.</text>
</comment>
<reference evidence="1 2" key="1">
    <citation type="submission" date="2021-01" db="EMBL/GenBank/DDBJ databases">
        <title>Actinoplanes sp. nov. LDG1-06 isolated from lichen.</title>
        <authorList>
            <person name="Saeng-In P."/>
            <person name="Phongsopitanun W."/>
            <person name="Kanchanasin P."/>
            <person name="Yuki M."/>
            <person name="Kudo T."/>
            <person name="Ohkuma M."/>
            <person name="Tanasupawat S."/>
        </authorList>
    </citation>
    <scope>NUCLEOTIDE SEQUENCE [LARGE SCALE GENOMIC DNA]</scope>
    <source>
        <strain evidence="1 2">LDG1-06</strain>
    </source>
</reference>
<protein>
    <submittedName>
        <fullName evidence="1">HAD family phosphatase</fullName>
    </submittedName>
</protein>
<gene>
    <name evidence="1" type="ORF">JIG36_32355</name>
</gene>
<dbReference type="InterPro" id="IPR036412">
    <property type="entry name" value="HAD-like_sf"/>
</dbReference>
<keyword evidence="2" id="KW-1185">Reference proteome</keyword>
<dbReference type="Pfam" id="PF08282">
    <property type="entry name" value="Hydrolase_3"/>
    <property type="match status" value="1"/>
</dbReference>